<dbReference type="RefSeq" id="XP_001441702.1">
    <property type="nucleotide sequence ID" value="XM_001441665.1"/>
</dbReference>
<dbReference type="HOGENOM" id="CLU_074481_0_0_1"/>
<dbReference type="KEGG" id="ptm:GSPATT00010504001"/>
<gene>
    <name evidence="1" type="ORF">GSPATT00010504001</name>
</gene>
<keyword evidence="2" id="KW-1185">Reference proteome</keyword>
<proteinExistence type="predicted"/>
<dbReference type="InParanoid" id="A0CU38"/>
<protein>
    <recommendedName>
        <fullName evidence="3">AP180 N-terminal homology (ANTH) domain-containing protein</fullName>
    </recommendedName>
</protein>
<organism evidence="1 2">
    <name type="scientific">Paramecium tetraurelia</name>
    <dbReference type="NCBI Taxonomy" id="5888"/>
    <lineage>
        <taxon>Eukaryota</taxon>
        <taxon>Sar</taxon>
        <taxon>Alveolata</taxon>
        <taxon>Ciliophora</taxon>
        <taxon>Intramacronucleata</taxon>
        <taxon>Oligohymenophorea</taxon>
        <taxon>Peniculida</taxon>
        <taxon>Parameciidae</taxon>
        <taxon>Paramecium</taxon>
    </lineage>
</organism>
<dbReference type="AlphaFoldDB" id="A0CU38"/>
<dbReference type="Proteomes" id="UP000000600">
    <property type="component" value="Unassembled WGS sequence"/>
</dbReference>
<dbReference type="GeneID" id="5027487"/>
<evidence type="ECO:0000313" key="2">
    <source>
        <dbReference type="Proteomes" id="UP000000600"/>
    </source>
</evidence>
<name>A0CU38_PARTE</name>
<dbReference type="OMA" id="QQKMLGF"/>
<reference evidence="1 2" key="1">
    <citation type="journal article" date="2006" name="Nature">
        <title>Global trends of whole-genome duplications revealed by the ciliate Paramecium tetraurelia.</title>
        <authorList>
            <consortium name="Genoscope"/>
            <person name="Aury J.-M."/>
            <person name="Jaillon O."/>
            <person name="Duret L."/>
            <person name="Noel B."/>
            <person name="Jubin C."/>
            <person name="Porcel B.M."/>
            <person name="Segurens B."/>
            <person name="Daubin V."/>
            <person name="Anthouard V."/>
            <person name="Aiach N."/>
            <person name="Arnaiz O."/>
            <person name="Billaut A."/>
            <person name="Beisson J."/>
            <person name="Blanc I."/>
            <person name="Bouhouche K."/>
            <person name="Camara F."/>
            <person name="Duharcourt S."/>
            <person name="Guigo R."/>
            <person name="Gogendeau D."/>
            <person name="Katinka M."/>
            <person name="Keller A.-M."/>
            <person name="Kissmehl R."/>
            <person name="Klotz C."/>
            <person name="Koll F."/>
            <person name="Le Moue A."/>
            <person name="Lepere C."/>
            <person name="Malinsky S."/>
            <person name="Nowacki M."/>
            <person name="Nowak J.K."/>
            <person name="Plattner H."/>
            <person name="Poulain J."/>
            <person name="Ruiz F."/>
            <person name="Serrano V."/>
            <person name="Zagulski M."/>
            <person name="Dessen P."/>
            <person name="Betermier M."/>
            <person name="Weissenbach J."/>
            <person name="Scarpelli C."/>
            <person name="Schachter V."/>
            <person name="Sperling L."/>
            <person name="Meyer E."/>
            <person name="Cohen J."/>
            <person name="Wincker P."/>
        </authorList>
    </citation>
    <scope>NUCLEOTIDE SEQUENCE [LARGE SCALE GENOMIC DNA]</scope>
    <source>
        <strain evidence="1 2">Stock d4-2</strain>
    </source>
</reference>
<accession>A0CU38</accession>
<dbReference type="EMBL" id="CT868185">
    <property type="protein sequence ID" value="CAK74305.1"/>
    <property type="molecule type" value="Genomic_DNA"/>
</dbReference>
<sequence length="314" mass="36846">MITNFKELPSNSQTTMEALRDLNIFDNNNEFQSSQQISIRLHSFFENAQIKTQFLKSLFKIFEIETQEEGNLLKKLKLLLFLHTILGSSVARVELSKILISKQINIQIDNTPLGKACQQYYFYLYKLASQTTFINEDVINGDILIYFALSNQCNLGISIQSLIEVVESFQTNQLIGDIVKQIYYDLQDIAIFIIKDVKSLIENQNDNKQNKLHILELYKECQVLQQKMLGFYRFNRHFSHFSQIMPPFSLIIEQHYLKDLQNNKPKIHSLKHLSKMSEEHVKFQPQTSKQRQVIKFEFVGKKQEKESPQFSFSN</sequence>
<dbReference type="OrthoDB" id="306150at2759"/>
<evidence type="ECO:0008006" key="3">
    <source>
        <dbReference type="Google" id="ProtNLM"/>
    </source>
</evidence>
<evidence type="ECO:0000313" key="1">
    <source>
        <dbReference type="EMBL" id="CAK74305.1"/>
    </source>
</evidence>